<comment type="caution">
    <text evidence="1">The sequence shown here is derived from an EMBL/GenBank/DDBJ whole genome shotgun (WGS) entry which is preliminary data.</text>
</comment>
<reference evidence="1" key="2">
    <citation type="submission" date="2021-04" db="EMBL/GenBank/DDBJ databases">
        <authorList>
            <person name="Gilroy R."/>
        </authorList>
    </citation>
    <scope>NUCLEOTIDE SEQUENCE</scope>
    <source>
        <strain evidence="1">CHK160-9182</strain>
    </source>
</reference>
<dbReference type="PANTHER" id="PTHR37953">
    <property type="entry name" value="UPF0127 PROTEIN MJ1496"/>
    <property type="match status" value="1"/>
</dbReference>
<dbReference type="Pfam" id="PF02643">
    <property type="entry name" value="DUF192"/>
    <property type="match status" value="1"/>
</dbReference>
<dbReference type="InterPro" id="IPR038695">
    <property type="entry name" value="Saro_0823-like_sf"/>
</dbReference>
<dbReference type="PANTHER" id="PTHR37953:SF1">
    <property type="entry name" value="UPF0127 PROTEIN MJ1496"/>
    <property type="match status" value="1"/>
</dbReference>
<protein>
    <submittedName>
        <fullName evidence="1">DUF192 domain-containing protein</fullName>
    </submittedName>
</protein>
<name>A0A9D1TTK3_9GAMM</name>
<dbReference type="Proteomes" id="UP000823934">
    <property type="component" value="Unassembled WGS sequence"/>
</dbReference>
<sequence length="115" mass="12949">MNADLEKFQQEKEGVVKPSFGIAPESGLREGEMRIAEQPIIVELALDDYSQAKGLMFRESMPENSGMLFMFAQTQPLAFWMKNTLIPLDIIYITEVGDIVHIVTAEPCKIRNCPS</sequence>
<accession>A0A9D1TTK3</accession>
<evidence type="ECO:0000313" key="1">
    <source>
        <dbReference type="EMBL" id="HIW06256.1"/>
    </source>
</evidence>
<dbReference type="InterPro" id="IPR003795">
    <property type="entry name" value="DUF192"/>
</dbReference>
<evidence type="ECO:0000313" key="2">
    <source>
        <dbReference type="Proteomes" id="UP000823934"/>
    </source>
</evidence>
<feature type="non-terminal residue" evidence="1">
    <location>
        <position position="115"/>
    </location>
</feature>
<reference evidence="1" key="1">
    <citation type="journal article" date="2021" name="PeerJ">
        <title>Extensive microbial diversity within the chicken gut microbiome revealed by metagenomics and culture.</title>
        <authorList>
            <person name="Gilroy R."/>
            <person name="Ravi A."/>
            <person name="Getino M."/>
            <person name="Pursley I."/>
            <person name="Horton D.L."/>
            <person name="Alikhan N.F."/>
            <person name="Baker D."/>
            <person name="Gharbi K."/>
            <person name="Hall N."/>
            <person name="Watson M."/>
            <person name="Adriaenssens E.M."/>
            <person name="Foster-Nyarko E."/>
            <person name="Jarju S."/>
            <person name="Secka A."/>
            <person name="Antonio M."/>
            <person name="Oren A."/>
            <person name="Chaudhuri R.R."/>
            <person name="La Ragione R."/>
            <person name="Hildebrand F."/>
            <person name="Pallen M.J."/>
        </authorList>
    </citation>
    <scope>NUCLEOTIDE SEQUENCE</scope>
    <source>
        <strain evidence="1">CHK160-9182</strain>
    </source>
</reference>
<dbReference type="EMBL" id="DXHP01000065">
    <property type="protein sequence ID" value="HIW06256.1"/>
    <property type="molecule type" value="Genomic_DNA"/>
</dbReference>
<gene>
    <name evidence="1" type="ORF">H9889_02885</name>
</gene>
<dbReference type="Gene3D" id="2.60.120.1140">
    <property type="entry name" value="Protein of unknown function DUF192"/>
    <property type="match status" value="1"/>
</dbReference>
<proteinExistence type="predicted"/>
<organism evidence="1 2">
    <name type="scientific">Candidatus Ignatzschineria merdigallinarum</name>
    <dbReference type="NCBI Taxonomy" id="2838621"/>
    <lineage>
        <taxon>Bacteria</taxon>
        <taxon>Pseudomonadati</taxon>
        <taxon>Pseudomonadota</taxon>
        <taxon>Gammaproteobacteria</taxon>
        <taxon>Cardiobacteriales</taxon>
        <taxon>Ignatzschineriaceae</taxon>
        <taxon>Ignatzschineria</taxon>
    </lineage>
</organism>
<dbReference type="AlphaFoldDB" id="A0A9D1TTK3"/>